<gene>
    <name evidence="3" type="ORF">JF922_12205</name>
</gene>
<comment type="caution">
    <text evidence="3">The sequence shown here is derived from an EMBL/GenBank/DDBJ whole genome shotgun (WGS) entry which is preliminary data.</text>
</comment>
<feature type="domain" description="Pyridoxamine 5'-phosphate oxidase N-terminal" evidence="2">
    <location>
        <begin position="5"/>
        <end position="129"/>
    </location>
</feature>
<dbReference type="Proteomes" id="UP000612893">
    <property type="component" value="Unassembled WGS sequence"/>
</dbReference>
<sequence length="142" mass="16076">MRSLIPEAFHDLLASDAVATLATLRADGTPHLTPVWIDVDQGDLLVNARDDRFKAAHMRQRPDVAVCVVDPRNPYRYLSVTGVVELVSEDGAPQHMDSLARRYLRVSRYPWARPGDRRLVFRIRPTRVLTDSGEVDLPEAEF</sequence>
<keyword evidence="1" id="KW-0560">Oxidoreductase</keyword>
<dbReference type="InterPro" id="IPR019920">
    <property type="entry name" value="F420-binding_dom_put"/>
</dbReference>
<dbReference type="InterPro" id="IPR011576">
    <property type="entry name" value="Pyridox_Oxase_N"/>
</dbReference>
<keyword evidence="4" id="KW-1185">Reference proteome</keyword>
<evidence type="ECO:0000313" key="3">
    <source>
        <dbReference type="EMBL" id="MBJ7598830.1"/>
    </source>
</evidence>
<proteinExistence type="predicted"/>
<dbReference type="SUPFAM" id="SSF50475">
    <property type="entry name" value="FMN-binding split barrel"/>
    <property type="match status" value="1"/>
</dbReference>
<dbReference type="EMBL" id="JAEKNR010000130">
    <property type="protein sequence ID" value="MBJ7598830.1"/>
    <property type="molecule type" value="Genomic_DNA"/>
</dbReference>
<dbReference type="Pfam" id="PF01243">
    <property type="entry name" value="PNPOx_N"/>
    <property type="match status" value="1"/>
</dbReference>
<organism evidence="3 4">
    <name type="scientific">Candidatus Nephthysia bennettiae</name>
    <dbReference type="NCBI Taxonomy" id="3127016"/>
    <lineage>
        <taxon>Bacteria</taxon>
        <taxon>Bacillati</taxon>
        <taxon>Candidatus Dormiibacterota</taxon>
        <taxon>Candidatus Dormibacteria</taxon>
        <taxon>Candidatus Dormibacterales</taxon>
        <taxon>Candidatus Dormibacteraceae</taxon>
        <taxon>Candidatus Nephthysia</taxon>
    </lineage>
</organism>
<dbReference type="AlphaFoldDB" id="A0A934KAW8"/>
<protein>
    <submittedName>
        <fullName evidence="3">PPOX class F420-dependent oxidoreductase</fullName>
    </submittedName>
</protein>
<accession>A0A934KAW8</accession>
<evidence type="ECO:0000313" key="4">
    <source>
        <dbReference type="Proteomes" id="UP000612893"/>
    </source>
</evidence>
<evidence type="ECO:0000259" key="2">
    <source>
        <dbReference type="Pfam" id="PF01243"/>
    </source>
</evidence>
<reference evidence="3" key="1">
    <citation type="submission" date="2020-10" db="EMBL/GenBank/DDBJ databases">
        <title>Ca. Dormibacterota MAGs.</title>
        <authorList>
            <person name="Montgomery K."/>
        </authorList>
    </citation>
    <scope>NUCLEOTIDE SEQUENCE [LARGE SCALE GENOMIC DNA]</scope>
    <source>
        <strain evidence="3">SC8812_S17_10</strain>
    </source>
</reference>
<dbReference type="NCBIfam" id="TIGR03618">
    <property type="entry name" value="Rv1155_F420"/>
    <property type="match status" value="1"/>
</dbReference>
<dbReference type="GO" id="GO:0016491">
    <property type="term" value="F:oxidoreductase activity"/>
    <property type="evidence" value="ECO:0007669"/>
    <property type="project" value="UniProtKB-KW"/>
</dbReference>
<name>A0A934KAW8_9BACT</name>
<dbReference type="PANTHER" id="PTHR35176:SF6">
    <property type="entry name" value="HEME OXYGENASE HI_0854-RELATED"/>
    <property type="match status" value="1"/>
</dbReference>
<evidence type="ECO:0000256" key="1">
    <source>
        <dbReference type="ARBA" id="ARBA00023002"/>
    </source>
</evidence>
<dbReference type="PANTHER" id="PTHR35176">
    <property type="entry name" value="HEME OXYGENASE HI_0854-RELATED"/>
    <property type="match status" value="1"/>
</dbReference>
<dbReference type="InterPro" id="IPR052019">
    <property type="entry name" value="F420H2_bilvrd_red/Heme_oxyg"/>
</dbReference>
<dbReference type="Gene3D" id="2.30.110.10">
    <property type="entry name" value="Electron Transport, Fmn-binding Protein, Chain A"/>
    <property type="match status" value="1"/>
</dbReference>
<dbReference type="InterPro" id="IPR012349">
    <property type="entry name" value="Split_barrel_FMN-bd"/>
</dbReference>